<protein>
    <submittedName>
        <fullName evidence="2">Uncharacterized protein</fullName>
    </submittedName>
</protein>
<name>A0AA38WKE8_9ASTR</name>
<accession>A0AA38WKE8</accession>
<feature type="compositionally biased region" description="Low complexity" evidence="1">
    <location>
        <begin position="1"/>
        <end position="20"/>
    </location>
</feature>
<organism evidence="2 3">
    <name type="scientific">Centaurea solstitialis</name>
    <name type="common">yellow star-thistle</name>
    <dbReference type="NCBI Taxonomy" id="347529"/>
    <lineage>
        <taxon>Eukaryota</taxon>
        <taxon>Viridiplantae</taxon>
        <taxon>Streptophyta</taxon>
        <taxon>Embryophyta</taxon>
        <taxon>Tracheophyta</taxon>
        <taxon>Spermatophyta</taxon>
        <taxon>Magnoliopsida</taxon>
        <taxon>eudicotyledons</taxon>
        <taxon>Gunneridae</taxon>
        <taxon>Pentapetalae</taxon>
        <taxon>asterids</taxon>
        <taxon>campanulids</taxon>
        <taxon>Asterales</taxon>
        <taxon>Asteraceae</taxon>
        <taxon>Carduoideae</taxon>
        <taxon>Cardueae</taxon>
        <taxon>Centaureinae</taxon>
        <taxon>Centaurea</taxon>
    </lineage>
</organism>
<dbReference type="Proteomes" id="UP001172457">
    <property type="component" value="Chromosome 1"/>
</dbReference>
<proteinExistence type="predicted"/>
<evidence type="ECO:0000256" key="1">
    <source>
        <dbReference type="SAM" id="MobiDB-lite"/>
    </source>
</evidence>
<reference evidence="2" key="1">
    <citation type="submission" date="2023-03" db="EMBL/GenBank/DDBJ databases">
        <title>Chromosome-scale reference genome and RAD-based genetic map of yellow starthistle (Centaurea solstitialis) reveal putative structural variation and QTLs associated with invader traits.</title>
        <authorList>
            <person name="Reatini B."/>
            <person name="Cang F.A."/>
            <person name="Jiang Q."/>
            <person name="Mckibben M.T.W."/>
            <person name="Barker M.S."/>
            <person name="Rieseberg L.H."/>
            <person name="Dlugosch K.M."/>
        </authorList>
    </citation>
    <scope>NUCLEOTIDE SEQUENCE</scope>
    <source>
        <strain evidence="2">CAN-66</strain>
        <tissue evidence="2">Leaf</tissue>
    </source>
</reference>
<dbReference type="AlphaFoldDB" id="A0AA38WKE8"/>
<comment type="caution">
    <text evidence="2">The sequence shown here is derived from an EMBL/GenBank/DDBJ whole genome shotgun (WGS) entry which is preliminary data.</text>
</comment>
<dbReference type="EMBL" id="JARYMX010000001">
    <property type="protein sequence ID" value="KAJ9564347.1"/>
    <property type="molecule type" value="Genomic_DNA"/>
</dbReference>
<gene>
    <name evidence="2" type="ORF">OSB04_000313</name>
</gene>
<sequence length="67" mass="7530">MAASVSAVVSLSSSKSTAQSQPDHHLWSPKNESPSLRCHITRMCHQVVNCFQLELKSQPMLRLRLLK</sequence>
<evidence type="ECO:0000313" key="2">
    <source>
        <dbReference type="EMBL" id="KAJ9564347.1"/>
    </source>
</evidence>
<evidence type="ECO:0000313" key="3">
    <source>
        <dbReference type="Proteomes" id="UP001172457"/>
    </source>
</evidence>
<keyword evidence="3" id="KW-1185">Reference proteome</keyword>
<feature type="region of interest" description="Disordered" evidence="1">
    <location>
        <begin position="1"/>
        <end position="30"/>
    </location>
</feature>